<accession>A0A4R3M2M4</accession>
<dbReference type="Pfam" id="PF10135">
    <property type="entry name" value="Rod-binding"/>
    <property type="match status" value="1"/>
</dbReference>
<evidence type="ECO:0000313" key="3">
    <source>
        <dbReference type="Proteomes" id="UP000295678"/>
    </source>
</evidence>
<dbReference type="InterPro" id="IPR019301">
    <property type="entry name" value="Flagellar_prot_FlgJ_N"/>
</dbReference>
<evidence type="ECO:0000313" key="2">
    <source>
        <dbReference type="EMBL" id="TCT06469.1"/>
    </source>
</evidence>
<gene>
    <name evidence="2" type="ORF">EDC22_11152</name>
</gene>
<dbReference type="EMBL" id="SMAK01000011">
    <property type="protein sequence ID" value="TCT06469.1"/>
    <property type="molecule type" value="Genomic_DNA"/>
</dbReference>
<dbReference type="OrthoDB" id="7862954at2"/>
<keyword evidence="3" id="KW-1185">Reference proteome</keyword>
<comment type="caution">
    <text evidence="2">The sequence shown here is derived from an EMBL/GenBank/DDBJ whole genome shotgun (WGS) entry which is preliminary data.</text>
</comment>
<dbReference type="Proteomes" id="UP000295678">
    <property type="component" value="Unassembled WGS sequence"/>
</dbReference>
<evidence type="ECO:0000259" key="1">
    <source>
        <dbReference type="Pfam" id="PF10135"/>
    </source>
</evidence>
<protein>
    <submittedName>
        <fullName evidence="2">Rod binding protein</fullName>
    </submittedName>
</protein>
<sequence length="103" mass="10862">MTPDVASLALPATPALPPVTASRDRIRATAEEFESVFLSTMLAQMFAGLPTDGPFGGGHAEETYRGMLIEQYGKEIAANGGIGIADEVARELLRLQEAQNDAG</sequence>
<dbReference type="AlphaFoldDB" id="A0A4R3M2M4"/>
<name>A0A4R3M2M4_9HYPH</name>
<organism evidence="2 3">
    <name type="scientific">Tepidamorphus gemmatus</name>
    <dbReference type="NCBI Taxonomy" id="747076"/>
    <lineage>
        <taxon>Bacteria</taxon>
        <taxon>Pseudomonadati</taxon>
        <taxon>Pseudomonadota</taxon>
        <taxon>Alphaproteobacteria</taxon>
        <taxon>Hyphomicrobiales</taxon>
        <taxon>Tepidamorphaceae</taxon>
        <taxon>Tepidamorphus</taxon>
    </lineage>
</organism>
<reference evidence="2 3" key="1">
    <citation type="submission" date="2019-03" db="EMBL/GenBank/DDBJ databases">
        <title>Genomic Encyclopedia of Type Strains, Phase IV (KMG-IV): sequencing the most valuable type-strain genomes for metagenomic binning, comparative biology and taxonomic classification.</title>
        <authorList>
            <person name="Goeker M."/>
        </authorList>
    </citation>
    <scope>NUCLEOTIDE SEQUENCE [LARGE SCALE GENOMIC DNA]</scope>
    <source>
        <strain evidence="2 3">DSM 19345</strain>
    </source>
</reference>
<proteinExistence type="predicted"/>
<dbReference type="RefSeq" id="WP_132807540.1">
    <property type="nucleotide sequence ID" value="NZ_SMAK01000011.1"/>
</dbReference>
<feature type="domain" description="Flagellar protein FlgJ N-terminal" evidence="1">
    <location>
        <begin position="44"/>
        <end position="90"/>
    </location>
</feature>